<dbReference type="PANTHER" id="PTHR13939">
    <property type="entry name" value="NICOTINAMIDE-NUCLEOTIDE AMIDOHYDROLASE PNCC"/>
    <property type="match status" value="1"/>
</dbReference>
<dbReference type="InterPro" id="IPR041424">
    <property type="entry name" value="CinA_KH"/>
</dbReference>
<dbReference type="CDD" id="cd00885">
    <property type="entry name" value="cinA"/>
    <property type="match status" value="1"/>
</dbReference>
<dbReference type="NCBIfam" id="TIGR00200">
    <property type="entry name" value="cinA_nterm"/>
    <property type="match status" value="1"/>
</dbReference>
<dbReference type="HAMAP" id="MF_00226_B">
    <property type="entry name" value="CinA_B"/>
    <property type="match status" value="1"/>
</dbReference>
<dbReference type="SUPFAM" id="SSF53218">
    <property type="entry name" value="Molybdenum cofactor biosynthesis proteins"/>
    <property type="match status" value="1"/>
</dbReference>
<evidence type="ECO:0000313" key="3">
    <source>
        <dbReference type="EMBL" id="NYS46703.1"/>
    </source>
</evidence>
<feature type="domain" description="MoaB/Mog" evidence="2">
    <location>
        <begin position="4"/>
        <end position="173"/>
    </location>
</feature>
<dbReference type="Gene3D" id="3.40.980.10">
    <property type="entry name" value="MoaB/Mog-like domain"/>
    <property type="match status" value="1"/>
</dbReference>
<reference evidence="3 4" key="1">
    <citation type="submission" date="2020-07" db="EMBL/GenBank/DDBJ databases">
        <title>MOT database genomes.</title>
        <authorList>
            <person name="Joseph S."/>
            <person name="Aduse-Opoku J."/>
            <person name="Hashim A."/>
            <person name="Wade W."/>
            <person name="Curtis M."/>
        </authorList>
    </citation>
    <scope>NUCLEOTIDE SEQUENCE [LARGE SCALE GENOMIC DNA]</scope>
    <source>
        <strain evidence="3 4">CIP 106318</strain>
    </source>
</reference>
<sequence>MNAELISVGTELLLGDITNTNTVYLSKELANIGINIFKHTTVGDNKERLLRTFDRAFNSSDTIIVTGGLGPTDDDITKECAAEYFGRDFYLDEYSWEKIKNYVTKYNKNNVLTNNNKKQALIPEGAIIVENFCGTAPGIILEDNGRRIILMPGPPREMKDMFIKSIKPYLQKLSNKKFISKYVRLYGIGESLLEDKIKHILDTQTNPTVALYAKTGEVLIRITASGDNEDFCNKIIDEKISEIKDIVGEYIYLVGDESISESQSELSSLVSKMLIEGNFKIAIAESLTGGLLTSQLVDNSGISSSLVEGLVCYSDDSKIKNLNISKDTLEKYTAVSEQVAYEMVNNLAKKNNVDFAISTTGYADGESAGLVYIGIYNRGNIYVKECQFTGDRNRIRDRVVKESLNEIRKIILL</sequence>
<dbReference type="EMBL" id="JACBYF010000001">
    <property type="protein sequence ID" value="NYS46703.1"/>
    <property type="molecule type" value="Genomic_DNA"/>
</dbReference>
<name>A0ABX2SX41_9BACL</name>
<keyword evidence="4" id="KW-1185">Reference proteome</keyword>
<dbReference type="PANTHER" id="PTHR13939:SF0">
    <property type="entry name" value="NMN AMIDOHYDROLASE-LIKE PROTEIN YFAY"/>
    <property type="match status" value="1"/>
</dbReference>
<dbReference type="NCBIfam" id="TIGR00199">
    <property type="entry name" value="PncC_domain"/>
    <property type="match status" value="1"/>
</dbReference>
<dbReference type="Pfam" id="PF18146">
    <property type="entry name" value="CinA_KH"/>
    <property type="match status" value="1"/>
</dbReference>
<dbReference type="RefSeq" id="WP_179939816.1">
    <property type="nucleotide sequence ID" value="NZ_JACBYF010000001.1"/>
</dbReference>
<evidence type="ECO:0000259" key="2">
    <source>
        <dbReference type="SMART" id="SM00852"/>
    </source>
</evidence>
<dbReference type="InterPro" id="IPR001453">
    <property type="entry name" value="MoaB/Mog_dom"/>
</dbReference>
<proteinExistence type="inferred from homology"/>
<evidence type="ECO:0000313" key="4">
    <source>
        <dbReference type="Proteomes" id="UP000531840"/>
    </source>
</evidence>
<accession>A0ABX2SX41</accession>
<protein>
    <recommendedName>
        <fullName evidence="1">Putative competence-damage inducible protein</fullName>
    </recommendedName>
</protein>
<dbReference type="InterPro" id="IPR050101">
    <property type="entry name" value="CinA"/>
</dbReference>
<gene>
    <name evidence="1" type="primary">cinA</name>
    <name evidence="3" type="ORF">HZY85_00645</name>
</gene>
<dbReference type="SMART" id="SM00852">
    <property type="entry name" value="MoCF_biosynth"/>
    <property type="match status" value="1"/>
</dbReference>
<comment type="caution">
    <text evidence="3">The sequence shown here is derived from an EMBL/GenBank/DDBJ whole genome shotgun (WGS) entry which is preliminary data.</text>
</comment>
<dbReference type="InterPro" id="IPR008135">
    <property type="entry name" value="Competence-induced_CinA"/>
</dbReference>
<dbReference type="NCBIfam" id="TIGR00177">
    <property type="entry name" value="molyb_syn"/>
    <property type="match status" value="1"/>
</dbReference>
<dbReference type="PIRSF" id="PIRSF006728">
    <property type="entry name" value="CinA"/>
    <property type="match status" value="1"/>
</dbReference>
<dbReference type="InterPro" id="IPR036653">
    <property type="entry name" value="CinA-like_C"/>
</dbReference>
<dbReference type="InterPro" id="IPR036425">
    <property type="entry name" value="MoaB/Mog-like_dom_sf"/>
</dbReference>
<dbReference type="SUPFAM" id="SSF142433">
    <property type="entry name" value="CinA-like"/>
    <property type="match status" value="1"/>
</dbReference>
<evidence type="ECO:0000256" key="1">
    <source>
        <dbReference type="HAMAP-Rule" id="MF_00226"/>
    </source>
</evidence>
<dbReference type="Pfam" id="PF02464">
    <property type="entry name" value="CinA"/>
    <property type="match status" value="1"/>
</dbReference>
<dbReference type="InterPro" id="IPR008136">
    <property type="entry name" value="CinA_C"/>
</dbReference>
<dbReference type="Proteomes" id="UP000531840">
    <property type="component" value="Unassembled WGS sequence"/>
</dbReference>
<dbReference type="Pfam" id="PF00994">
    <property type="entry name" value="MoCF_biosynth"/>
    <property type="match status" value="1"/>
</dbReference>
<comment type="similarity">
    <text evidence="1">Belongs to the CinA family.</text>
</comment>
<organism evidence="3 4">
    <name type="scientific">Gemelliphila palaticanis</name>
    <dbReference type="NCBI Taxonomy" id="81950"/>
    <lineage>
        <taxon>Bacteria</taxon>
        <taxon>Bacillati</taxon>
        <taxon>Bacillota</taxon>
        <taxon>Bacilli</taxon>
        <taxon>Bacillales</taxon>
        <taxon>Gemellaceae</taxon>
        <taxon>Gemelliphila</taxon>
    </lineage>
</organism>
<dbReference type="NCBIfam" id="NF001813">
    <property type="entry name" value="PRK00549.1"/>
    <property type="match status" value="1"/>
</dbReference>
<dbReference type="Gene3D" id="3.30.70.2860">
    <property type="match status" value="1"/>
</dbReference>
<dbReference type="Gene3D" id="3.90.950.20">
    <property type="entry name" value="CinA-like"/>
    <property type="match status" value="1"/>
</dbReference>